<dbReference type="OrthoDB" id="6735103at2759"/>
<accession>A0A653BS34</accession>
<dbReference type="EMBL" id="CAACVG010004082">
    <property type="protein sequence ID" value="VEN38126.1"/>
    <property type="molecule type" value="Genomic_DNA"/>
</dbReference>
<name>A0A653BS34_CALMS</name>
<proteinExistence type="predicted"/>
<feature type="compositionally biased region" description="Polar residues" evidence="1">
    <location>
        <begin position="7"/>
        <end position="19"/>
    </location>
</feature>
<gene>
    <name evidence="2" type="ORF">CALMAC_LOCUS3131</name>
</gene>
<reference evidence="2 3" key="1">
    <citation type="submission" date="2019-01" db="EMBL/GenBank/DDBJ databases">
        <authorList>
            <person name="Sayadi A."/>
        </authorList>
    </citation>
    <scope>NUCLEOTIDE SEQUENCE [LARGE SCALE GENOMIC DNA]</scope>
</reference>
<evidence type="ECO:0000313" key="2">
    <source>
        <dbReference type="EMBL" id="VEN38126.1"/>
    </source>
</evidence>
<feature type="region of interest" description="Disordered" evidence="1">
    <location>
        <begin position="74"/>
        <end position="98"/>
    </location>
</feature>
<evidence type="ECO:0000313" key="3">
    <source>
        <dbReference type="Proteomes" id="UP000410492"/>
    </source>
</evidence>
<evidence type="ECO:0000256" key="1">
    <source>
        <dbReference type="SAM" id="MobiDB-lite"/>
    </source>
</evidence>
<sequence length="98" mass="11029">QDKNEAISFNQSPSLSGYGNSAAADQKFVTIPEDRLEYIHQKCDVELLKLNRCVAGIRDCKEQWKTIKFTNLADQKSDSEEETEEDVGAYMMSSGDMS</sequence>
<protein>
    <submittedName>
        <fullName evidence="2">Uncharacterized protein</fullName>
    </submittedName>
</protein>
<feature type="non-terminal residue" evidence="2">
    <location>
        <position position="1"/>
    </location>
</feature>
<feature type="region of interest" description="Disordered" evidence="1">
    <location>
        <begin position="1"/>
        <end position="21"/>
    </location>
</feature>
<organism evidence="2 3">
    <name type="scientific">Callosobruchus maculatus</name>
    <name type="common">Southern cowpea weevil</name>
    <name type="synonym">Pulse bruchid</name>
    <dbReference type="NCBI Taxonomy" id="64391"/>
    <lineage>
        <taxon>Eukaryota</taxon>
        <taxon>Metazoa</taxon>
        <taxon>Ecdysozoa</taxon>
        <taxon>Arthropoda</taxon>
        <taxon>Hexapoda</taxon>
        <taxon>Insecta</taxon>
        <taxon>Pterygota</taxon>
        <taxon>Neoptera</taxon>
        <taxon>Endopterygota</taxon>
        <taxon>Coleoptera</taxon>
        <taxon>Polyphaga</taxon>
        <taxon>Cucujiformia</taxon>
        <taxon>Chrysomeloidea</taxon>
        <taxon>Chrysomelidae</taxon>
        <taxon>Bruchinae</taxon>
        <taxon>Bruchini</taxon>
        <taxon>Callosobruchus</taxon>
    </lineage>
</organism>
<dbReference type="AlphaFoldDB" id="A0A653BS34"/>
<keyword evidence="3" id="KW-1185">Reference proteome</keyword>
<dbReference type="Proteomes" id="UP000410492">
    <property type="component" value="Unassembled WGS sequence"/>
</dbReference>